<keyword evidence="3" id="KW-1185">Reference proteome</keyword>
<reference evidence="2" key="1">
    <citation type="journal article" date="2014" name="Int. J. Syst. Evol. Microbiol.">
        <title>Complete genome sequence of Corynebacterium casei LMG S-19264T (=DSM 44701T), isolated from a smear-ripened cheese.</title>
        <authorList>
            <consortium name="US DOE Joint Genome Institute (JGI-PGF)"/>
            <person name="Walter F."/>
            <person name="Albersmeier A."/>
            <person name="Kalinowski J."/>
            <person name="Ruckert C."/>
        </authorList>
    </citation>
    <scope>NUCLEOTIDE SEQUENCE</scope>
    <source>
        <strain evidence="2">CGMCC 4.7430</strain>
    </source>
</reference>
<evidence type="ECO:0000313" key="2">
    <source>
        <dbReference type="EMBL" id="GGP15813.1"/>
    </source>
</evidence>
<dbReference type="Proteomes" id="UP000660745">
    <property type="component" value="Unassembled WGS sequence"/>
</dbReference>
<name>A0A918ADW3_9ACTN</name>
<dbReference type="AlphaFoldDB" id="A0A918ADW3"/>
<comment type="caution">
    <text evidence="2">The sequence shown here is derived from an EMBL/GenBank/DDBJ whole genome shotgun (WGS) entry which is preliminary data.</text>
</comment>
<accession>A0A918ADW3</accession>
<feature type="region of interest" description="Disordered" evidence="1">
    <location>
        <begin position="1"/>
        <end position="33"/>
    </location>
</feature>
<organism evidence="2 3">
    <name type="scientific">Nonomuraea glycinis</name>
    <dbReference type="NCBI Taxonomy" id="2047744"/>
    <lineage>
        <taxon>Bacteria</taxon>
        <taxon>Bacillati</taxon>
        <taxon>Actinomycetota</taxon>
        <taxon>Actinomycetes</taxon>
        <taxon>Streptosporangiales</taxon>
        <taxon>Streptosporangiaceae</taxon>
        <taxon>Nonomuraea</taxon>
    </lineage>
</organism>
<gene>
    <name evidence="2" type="ORF">GCM10012278_77140</name>
</gene>
<sequence>MQLGVGQVTDQMRPHEAPRAGPVGRVDEHGHDAKNRALANRVHEWAVTATPAAYGQLAEAARLCGAAVRSRRWLGYQATGSLSTP</sequence>
<proteinExistence type="predicted"/>
<reference evidence="2" key="2">
    <citation type="submission" date="2020-09" db="EMBL/GenBank/DDBJ databases">
        <authorList>
            <person name="Sun Q."/>
            <person name="Zhou Y."/>
        </authorList>
    </citation>
    <scope>NUCLEOTIDE SEQUENCE</scope>
    <source>
        <strain evidence="2">CGMCC 4.7430</strain>
    </source>
</reference>
<protein>
    <submittedName>
        <fullName evidence="2">Uncharacterized protein</fullName>
    </submittedName>
</protein>
<evidence type="ECO:0000256" key="1">
    <source>
        <dbReference type="SAM" id="MobiDB-lite"/>
    </source>
</evidence>
<dbReference type="EMBL" id="BMNK01000019">
    <property type="protein sequence ID" value="GGP15813.1"/>
    <property type="molecule type" value="Genomic_DNA"/>
</dbReference>
<evidence type="ECO:0000313" key="3">
    <source>
        <dbReference type="Proteomes" id="UP000660745"/>
    </source>
</evidence>